<protein>
    <recommendedName>
        <fullName evidence="5">NAC domain-containing protein</fullName>
    </recommendedName>
</protein>
<evidence type="ECO:0000256" key="4">
    <source>
        <dbReference type="ARBA" id="ARBA00023242"/>
    </source>
</evidence>
<organism evidence="6 7">
    <name type="scientific">Dipteronia dyeriana</name>
    <dbReference type="NCBI Taxonomy" id="168575"/>
    <lineage>
        <taxon>Eukaryota</taxon>
        <taxon>Viridiplantae</taxon>
        <taxon>Streptophyta</taxon>
        <taxon>Embryophyta</taxon>
        <taxon>Tracheophyta</taxon>
        <taxon>Spermatophyta</taxon>
        <taxon>Magnoliopsida</taxon>
        <taxon>eudicotyledons</taxon>
        <taxon>Gunneridae</taxon>
        <taxon>Pentapetalae</taxon>
        <taxon>rosids</taxon>
        <taxon>malvids</taxon>
        <taxon>Sapindales</taxon>
        <taxon>Sapindaceae</taxon>
        <taxon>Hippocastanoideae</taxon>
        <taxon>Acereae</taxon>
        <taxon>Dipteronia</taxon>
    </lineage>
</organism>
<name>A0AAD9TW54_9ROSI</name>
<keyword evidence="4" id="KW-0539">Nucleus</keyword>
<keyword evidence="1" id="KW-0805">Transcription regulation</keyword>
<keyword evidence="3" id="KW-0804">Transcription</keyword>
<evidence type="ECO:0000256" key="1">
    <source>
        <dbReference type="ARBA" id="ARBA00023015"/>
    </source>
</evidence>
<accession>A0AAD9TW54</accession>
<feature type="domain" description="NAC" evidence="5">
    <location>
        <begin position="13"/>
        <end position="146"/>
    </location>
</feature>
<gene>
    <name evidence="6" type="ORF">Ddye_025079</name>
</gene>
<evidence type="ECO:0000259" key="5">
    <source>
        <dbReference type="PROSITE" id="PS51005"/>
    </source>
</evidence>
<reference evidence="6" key="1">
    <citation type="journal article" date="2023" name="Plant J.">
        <title>Genome sequences and population genomics provide insights into the demographic history, inbreeding, and mutation load of two 'living fossil' tree species of Dipteronia.</title>
        <authorList>
            <person name="Feng Y."/>
            <person name="Comes H.P."/>
            <person name="Chen J."/>
            <person name="Zhu S."/>
            <person name="Lu R."/>
            <person name="Zhang X."/>
            <person name="Li P."/>
            <person name="Qiu J."/>
            <person name="Olsen K.M."/>
            <person name="Qiu Y."/>
        </authorList>
    </citation>
    <scope>NUCLEOTIDE SEQUENCE</scope>
    <source>
        <strain evidence="6">KIB01</strain>
    </source>
</reference>
<dbReference type="GO" id="GO:0006355">
    <property type="term" value="P:regulation of DNA-templated transcription"/>
    <property type="evidence" value="ECO:0007669"/>
    <property type="project" value="InterPro"/>
</dbReference>
<keyword evidence="7" id="KW-1185">Reference proteome</keyword>
<dbReference type="InterPro" id="IPR036093">
    <property type="entry name" value="NAC_dom_sf"/>
</dbReference>
<comment type="caution">
    <text evidence="6">The sequence shown here is derived from an EMBL/GenBank/DDBJ whole genome shotgun (WGS) entry which is preliminary data.</text>
</comment>
<proteinExistence type="predicted"/>
<evidence type="ECO:0000313" key="6">
    <source>
        <dbReference type="EMBL" id="KAK2643316.1"/>
    </source>
</evidence>
<evidence type="ECO:0000256" key="3">
    <source>
        <dbReference type="ARBA" id="ARBA00023163"/>
    </source>
</evidence>
<dbReference type="InterPro" id="IPR003441">
    <property type="entry name" value="NAC-dom"/>
</dbReference>
<evidence type="ECO:0000256" key="2">
    <source>
        <dbReference type="ARBA" id="ARBA00023125"/>
    </source>
</evidence>
<dbReference type="PANTHER" id="PTHR31719">
    <property type="entry name" value="NAC TRANSCRIPTION FACTOR 56"/>
    <property type="match status" value="1"/>
</dbReference>
<dbReference type="SUPFAM" id="SSF101941">
    <property type="entry name" value="NAC domain"/>
    <property type="match status" value="1"/>
</dbReference>
<dbReference type="Proteomes" id="UP001280121">
    <property type="component" value="Unassembled WGS sequence"/>
</dbReference>
<sequence>MESAGEPGSSFQFPPGFRFHPSDEELIVHYLQNKVNSCSIPATIMAEVDLYKHNPWELPEKALFGEQEWAAGVGYWKATATDKPIFGCSGLKRLGVKKALVFYTGRAPRGVKTDWVMNEYRLFDTTTSLKGSMRLDDWVLCRVRLKDKGMLRHTREVHDTSNTDMITDSLYKDRQLLESTVLSDQNLSPIETISSESCQGNKKGNSFEKLNSPVKGSSLDTYSKPLKRKSSEENVYETILLSNKKPNVDYRDENFPLGKACPNYYSQLQDVYPNLLDPFTDFQELNELGFAIKKLKQHLIPQ</sequence>
<dbReference type="PANTHER" id="PTHR31719:SF157">
    <property type="entry name" value="NAC TRANSCRIPTION FACTOR-LIKE PROTEIN"/>
    <property type="match status" value="1"/>
</dbReference>
<dbReference type="PROSITE" id="PS51005">
    <property type="entry name" value="NAC"/>
    <property type="match status" value="1"/>
</dbReference>
<keyword evidence="2" id="KW-0238">DNA-binding</keyword>
<dbReference type="AlphaFoldDB" id="A0AAD9TW54"/>
<evidence type="ECO:0000313" key="7">
    <source>
        <dbReference type="Proteomes" id="UP001280121"/>
    </source>
</evidence>
<dbReference type="GO" id="GO:0003677">
    <property type="term" value="F:DNA binding"/>
    <property type="evidence" value="ECO:0007669"/>
    <property type="project" value="UniProtKB-KW"/>
</dbReference>
<dbReference type="Pfam" id="PF02365">
    <property type="entry name" value="NAM"/>
    <property type="match status" value="2"/>
</dbReference>
<dbReference type="EMBL" id="JANJYI010000007">
    <property type="protein sequence ID" value="KAK2643316.1"/>
    <property type="molecule type" value="Genomic_DNA"/>
</dbReference>
<dbReference type="Gene3D" id="2.170.150.80">
    <property type="entry name" value="NAC domain"/>
    <property type="match status" value="2"/>
</dbReference>